<proteinExistence type="predicted"/>
<dbReference type="EMBL" id="CP115543">
    <property type="protein sequence ID" value="WNH47310.1"/>
    <property type="molecule type" value="Genomic_DNA"/>
</dbReference>
<evidence type="ECO:0000313" key="3">
    <source>
        <dbReference type="Proteomes" id="UP001305421"/>
    </source>
</evidence>
<dbReference type="RefSeq" id="WP_138927534.1">
    <property type="nucleotide sequence ID" value="NZ_CP115543.1"/>
</dbReference>
<organism evidence="2 3">
    <name type="scientific">Stenotrophomonas aracearum</name>
    <dbReference type="NCBI Taxonomy" id="3003272"/>
    <lineage>
        <taxon>Bacteria</taxon>
        <taxon>Pseudomonadati</taxon>
        <taxon>Pseudomonadota</taxon>
        <taxon>Gammaproteobacteria</taxon>
        <taxon>Lysobacterales</taxon>
        <taxon>Lysobacteraceae</taxon>
        <taxon>Stenotrophomonas</taxon>
    </lineage>
</organism>
<feature type="region of interest" description="Disordered" evidence="1">
    <location>
        <begin position="204"/>
        <end position="272"/>
    </location>
</feature>
<evidence type="ECO:0000313" key="2">
    <source>
        <dbReference type="EMBL" id="WNH47310.1"/>
    </source>
</evidence>
<feature type="region of interest" description="Disordered" evidence="1">
    <location>
        <begin position="85"/>
        <end position="126"/>
    </location>
</feature>
<evidence type="ECO:0000256" key="1">
    <source>
        <dbReference type="SAM" id="MobiDB-lite"/>
    </source>
</evidence>
<name>A0ABY9Y9D6_9GAMM</name>
<feature type="compositionally biased region" description="Basic and acidic residues" evidence="1">
    <location>
        <begin position="255"/>
        <end position="272"/>
    </location>
</feature>
<feature type="compositionally biased region" description="Basic and acidic residues" evidence="1">
    <location>
        <begin position="93"/>
        <end position="116"/>
    </location>
</feature>
<sequence>MSISDYERRKLLEKAAKLKAEKEGGSSFPSPLNRQQVQDWKMDQRLEQAQIAAKATAQTTSKFAKELAAKTAKLAQEQAQRAKAKAGAWKQAQDAKRAEQEDGKRIQNAELDREEQNPAIENTAVANPQALSKPTFKILASIAVFTALSGAGVWFWTQHESEKTPELHQVDVPSTLPVAPAPQVQEAPKASEPVQVIEPVHEMSVTPSVEEQPKSVEPKLQKVDRSPAPIAVVRAPKKRSEMRQQIEQPNTKGSDWVEKANNDLDHFAEQLK</sequence>
<gene>
    <name evidence="2" type="ORF">PDM28_11420</name>
</gene>
<accession>A0ABY9Y9D6</accession>
<keyword evidence="3" id="KW-1185">Reference proteome</keyword>
<feature type="compositionally biased region" description="Basic and acidic residues" evidence="1">
    <location>
        <begin position="211"/>
        <end position="225"/>
    </location>
</feature>
<dbReference type="Proteomes" id="UP001305421">
    <property type="component" value="Chromosome"/>
</dbReference>
<protein>
    <recommendedName>
        <fullName evidence="4">Transmembrane protein</fullName>
    </recommendedName>
</protein>
<reference evidence="2 3" key="1">
    <citation type="submission" date="2022-12" db="EMBL/GenBank/DDBJ databases">
        <title>Two new species, Stenotrophomonas aracearum and Stenotrophomonas oahuensis, isolated from Anthurium (Araceae family) in Hawaii.</title>
        <authorList>
            <person name="Chunag S.C."/>
            <person name="Dobhal S."/>
            <person name="Alvarez A."/>
            <person name="Arif M."/>
        </authorList>
    </citation>
    <scope>NUCLEOTIDE SEQUENCE [LARGE SCALE GENOMIC DNA]</scope>
    <source>
        <strain evidence="2 3">A5588</strain>
    </source>
</reference>
<evidence type="ECO:0008006" key="4">
    <source>
        <dbReference type="Google" id="ProtNLM"/>
    </source>
</evidence>